<dbReference type="Proteomes" id="UP000299102">
    <property type="component" value="Unassembled WGS sequence"/>
</dbReference>
<feature type="compositionally biased region" description="Low complexity" evidence="1">
    <location>
        <begin position="100"/>
        <end position="109"/>
    </location>
</feature>
<evidence type="ECO:0000256" key="1">
    <source>
        <dbReference type="SAM" id="MobiDB-lite"/>
    </source>
</evidence>
<comment type="caution">
    <text evidence="2">The sequence shown here is derived from an EMBL/GenBank/DDBJ whole genome shotgun (WGS) entry which is preliminary data.</text>
</comment>
<protein>
    <submittedName>
        <fullName evidence="2">Uncharacterized protein</fullName>
    </submittedName>
</protein>
<proteinExistence type="predicted"/>
<organism evidence="2 3">
    <name type="scientific">Eumeta variegata</name>
    <name type="common">Bagworm moth</name>
    <name type="synonym">Eumeta japonica</name>
    <dbReference type="NCBI Taxonomy" id="151549"/>
    <lineage>
        <taxon>Eukaryota</taxon>
        <taxon>Metazoa</taxon>
        <taxon>Ecdysozoa</taxon>
        <taxon>Arthropoda</taxon>
        <taxon>Hexapoda</taxon>
        <taxon>Insecta</taxon>
        <taxon>Pterygota</taxon>
        <taxon>Neoptera</taxon>
        <taxon>Endopterygota</taxon>
        <taxon>Lepidoptera</taxon>
        <taxon>Glossata</taxon>
        <taxon>Ditrysia</taxon>
        <taxon>Tineoidea</taxon>
        <taxon>Psychidae</taxon>
        <taxon>Oiketicinae</taxon>
        <taxon>Eumeta</taxon>
    </lineage>
</organism>
<name>A0A4C1UQ27_EUMVA</name>
<keyword evidence="3" id="KW-1185">Reference proteome</keyword>
<dbReference type="EMBL" id="BGZK01000202">
    <property type="protein sequence ID" value="GBP28082.1"/>
    <property type="molecule type" value="Genomic_DNA"/>
</dbReference>
<reference evidence="2 3" key="1">
    <citation type="journal article" date="2019" name="Commun. Biol.">
        <title>The bagworm genome reveals a unique fibroin gene that provides high tensile strength.</title>
        <authorList>
            <person name="Kono N."/>
            <person name="Nakamura H."/>
            <person name="Ohtoshi R."/>
            <person name="Tomita M."/>
            <person name="Numata K."/>
            <person name="Arakawa K."/>
        </authorList>
    </citation>
    <scope>NUCLEOTIDE SEQUENCE [LARGE SCALE GENOMIC DNA]</scope>
</reference>
<feature type="compositionally biased region" description="Low complexity" evidence="1">
    <location>
        <begin position="124"/>
        <end position="136"/>
    </location>
</feature>
<sequence>MKLLKATFNRHKIHIHKFQCVECIQAPSNGAPLRPTTAGLIETAATEYDESAAGIAVSRSIEDRYVKTPSPGRAATRAGRMQRRRHPNAAEHRAPSGEMATCARRATAAGRRRRGAEVRHLSRRAGNAARGGSAAAPQPLTVTGSPVLPLAGGCAVVRRQ</sequence>
<feature type="region of interest" description="Disordered" evidence="1">
    <location>
        <begin position="67"/>
        <end position="149"/>
    </location>
</feature>
<gene>
    <name evidence="2" type="ORF">EVAR_21202_1</name>
</gene>
<dbReference type="OrthoDB" id="7295755at2759"/>
<accession>A0A4C1UQ27</accession>
<evidence type="ECO:0000313" key="3">
    <source>
        <dbReference type="Proteomes" id="UP000299102"/>
    </source>
</evidence>
<evidence type="ECO:0000313" key="2">
    <source>
        <dbReference type="EMBL" id="GBP28082.1"/>
    </source>
</evidence>
<dbReference type="AlphaFoldDB" id="A0A4C1UQ27"/>